<feature type="domain" description="PepSY" evidence="2">
    <location>
        <begin position="6"/>
        <end position="82"/>
    </location>
</feature>
<dbReference type="EMBL" id="BMJJ01000009">
    <property type="protein sequence ID" value="GGD29149.1"/>
    <property type="molecule type" value="Genomic_DNA"/>
</dbReference>
<sequence length="93" mass="10261">MRTPILFAVSLLFTTSALAVAPEAPPVDAIRLSEVVGKVEARPEFAFIDQIDYSDGVYQVVFYMKDGAEVRIEYDVRTGEPIVPKVESTKPAQ</sequence>
<gene>
    <name evidence="3" type="ORF">GCM10011335_35360</name>
</gene>
<accession>A0A917DDX0</accession>
<reference evidence="3" key="1">
    <citation type="journal article" date="2014" name="Int. J. Syst. Evol. Microbiol.">
        <title>Complete genome sequence of Corynebacterium casei LMG S-19264T (=DSM 44701T), isolated from a smear-ripened cheese.</title>
        <authorList>
            <consortium name="US DOE Joint Genome Institute (JGI-PGF)"/>
            <person name="Walter F."/>
            <person name="Albersmeier A."/>
            <person name="Kalinowski J."/>
            <person name="Ruckert C."/>
        </authorList>
    </citation>
    <scope>NUCLEOTIDE SEQUENCE</scope>
    <source>
        <strain evidence="3">CGMCC 1.15493</strain>
    </source>
</reference>
<dbReference type="Proteomes" id="UP000613160">
    <property type="component" value="Unassembled WGS sequence"/>
</dbReference>
<dbReference type="Pfam" id="PF13670">
    <property type="entry name" value="PepSY_2"/>
    <property type="match status" value="1"/>
</dbReference>
<keyword evidence="4" id="KW-1185">Reference proteome</keyword>
<protein>
    <recommendedName>
        <fullName evidence="2">PepSY domain-containing protein</fullName>
    </recommendedName>
</protein>
<reference evidence="3" key="2">
    <citation type="submission" date="2020-09" db="EMBL/GenBank/DDBJ databases">
        <authorList>
            <person name="Sun Q."/>
            <person name="Zhou Y."/>
        </authorList>
    </citation>
    <scope>NUCLEOTIDE SEQUENCE</scope>
    <source>
        <strain evidence="3">CGMCC 1.15493</strain>
    </source>
</reference>
<organism evidence="3 4">
    <name type="scientific">Aureimonas glaciei</name>
    <dbReference type="NCBI Taxonomy" id="1776957"/>
    <lineage>
        <taxon>Bacteria</taxon>
        <taxon>Pseudomonadati</taxon>
        <taxon>Pseudomonadota</taxon>
        <taxon>Alphaproteobacteria</taxon>
        <taxon>Hyphomicrobiales</taxon>
        <taxon>Aurantimonadaceae</taxon>
        <taxon>Aureimonas</taxon>
    </lineage>
</organism>
<dbReference type="InterPro" id="IPR025711">
    <property type="entry name" value="PepSY"/>
</dbReference>
<feature type="signal peptide" evidence="1">
    <location>
        <begin position="1"/>
        <end position="19"/>
    </location>
</feature>
<evidence type="ECO:0000313" key="3">
    <source>
        <dbReference type="EMBL" id="GGD29149.1"/>
    </source>
</evidence>
<evidence type="ECO:0000313" key="4">
    <source>
        <dbReference type="Proteomes" id="UP000613160"/>
    </source>
</evidence>
<evidence type="ECO:0000256" key="1">
    <source>
        <dbReference type="SAM" id="SignalP"/>
    </source>
</evidence>
<feature type="chain" id="PRO_5037908213" description="PepSY domain-containing protein" evidence="1">
    <location>
        <begin position="20"/>
        <end position="93"/>
    </location>
</feature>
<evidence type="ECO:0000259" key="2">
    <source>
        <dbReference type="Pfam" id="PF13670"/>
    </source>
</evidence>
<proteinExistence type="predicted"/>
<dbReference type="AlphaFoldDB" id="A0A917DDX0"/>
<dbReference type="RefSeq" id="WP_188853177.1">
    <property type="nucleotide sequence ID" value="NZ_BMJJ01000009.1"/>
</dbReference>
<keyword evidence="1" id="KW-0732">Signal</keyword>
<name>A0A917DDX0_9HYPH</name>
<comment type="caution">
    <text evidence="3">The sequence shown here is derived from an EMBL/GenBank/DDBJ whole genome shotgun (WGS) entry which is preliminary data.</text>
</comment>